<feature type="compositionally biased region" description="Polar residues" evidence="1">
    <location>
        <begin position="513"/>
        <end position="523"/>
    </location>
</feature>
<protein>
    <submittedName>
        <fullName evidence="2">Uncharacterized protein</fullName>
    </submittedName>
</protein>
<evidence type="ECO:0000256" key="1">
    <source>
        <dbReference type="SAM" id="MobiDB-lite"/>
    </source>
</evidence>
<dbReference type="EMBL" id="BNCO01000019">
    <property type="protein sequence ID" value="GIL54560.1"/>
    <property type="molecule type" value="Genomic_DNA"/>
</dbReference>
<feature type="compositionally biased region" description="Basic and acidic residues" evidence="1">
    <location>
        <begin position="538"/>
        <end position="548"/>
    </location>
</feature>
<evidence type="ECO:0000313" key="2">
    <source>
        <dbReference type="EMBL" id="GIL54560.1"/>
    </source>
</evidence>
<feature type="compositionally biased region" description="Polar residues" evidence="1">
    <location>
        <begin position="74"/>
        <end position="83"/>
    </location>
</feature>
<sequence>MLGQIVKAALPLPRLQPPPPPGFRWLRACTWYGRGCAAWCCSPGPLLVPSTATKQAPAPPGRHHDAAPPRGATANPTATSTVQPLSGVRARTAVPDISLLQVLSGGCVRGWRGGSGVPPHAGWILPARCPMRHGAPGACRCPCHGPWLRSASPDGICWGAVGLRSSCGGRSCCDDAEVSHANREAPAASTVSDAATAAAGPGAAADRGSDVGDGPPDAVVWLCEMVLEEVVRLSSPGRSSLDTSEGRVRAYAAELFKTPMRLLPGLPVINAATSPAVLTTIRWLAYLGRRAMLKASGGNLVKTVVPDTAYKKLQEFVRMLESLQQVKTAPISEEDAKVFLQAFREQHREKLEQLPSFEDVTADLAPDDEWDVLLAVDTSQGGVGARTAGGRADQARAKKRGPGTKGAKCGATKSHGSTMTTTMATRTRQTGKAAASRGTTSSRRADACDTTDTDDGFDADQGCGGAGMDMNTDIESDDDVFRRENTAAATKGTRNRAGGAAATATATARPAASQDTSAASYVGTQPERRSSRAAAAKASEKLEALRLN</sequence>
<comment type="caution">
    <text evidence="2">The sequence shown here is derived from an EMBL/GenBank/DDBJ whole genome shotgun (WGS) entry which is preliminary data.</text>
</comment>
<evidence type="ECO:0000313" key="3">
    <source>
        <dbReference type="Proteomes" id="UP000747399"/>
    </source>
</evidence>
<accession>A0A8J4F248</accession>
<feature type="region of interest" description="Disordered" evidence="1">
    <location>
        <begin position="381"/>
        <end position="473"/>
    </location>
</feature>
<reference evidence="2" key="1">
    <citation type="journal article" date="2021" name="Proc. Natl. Acad. Sci. U.S.A.">
        <title>Three genomes in the algal genus Volvox reveal the fate of a haploid sex-determining region after a transition to homothallism.</title>
        <authorList>
            <person name="Yamamoto K."/>
            <person name="Hamaji T."/>
            <person name="Kawai-Toyooka H."/>
            <person name="Matsuzaki R."/>
            <person name="Takahashi F."/>
            <person name="Nishimura Y."/>
            <person name="Kawachi M."/>
            <person name="Noguchi H."/>
            <person name="Minakuchi Y."/>
            <person name="Umen J.G."/>
            <person name="Toyoda A."/>
            <person name="Nozaki H."/>
        </authorList>
    </citation>
    <scope>NUCLEOTIDE SEQUENCE</scope>
    <source>
        <strain evidence="2">NIES-3780</strain>
    </source>
</reference>
<feature type="compositionally biased region" description="Low complexity" evidence="1">
    <location>
        <begin position="486"/>
        <end position="512"/>
    </location>
</feature>
<feature type="region of interest" description="Disordered" evidence="1">
    <location>
        <begin position="52"/>
        <end position="83"/>
    </location>
</feature>
<proteinExistence type="predicted"/>
<feature type="compositionally biased region" description="Low complexity" evidence="1">
    <location>
        <begin position="418"/>
        <end position="430"/>
    </location>
</feature>
<name>A0A8J4F248_9CHLO</name>
<dbReference type="AlphaFoldDB" id="A0A8J4F248"/>
<gene>
    <name evidence="2" type="ORF">Vafri_10309</name>
</gene>
<organism evidence="2 3">
    <name type="scientific">Volvox africanus</name>
    <dbReference type="NCBI Taxonomy" id="51714"/>
    <lineage>
        <taxon>Eukaryota</taxon>
        <taxon>Viridiplantae</taxon>
        <taxon>Chlorophyta</taxon>
        <taxon>core chlorophytes</taxon>
        <taxon>Chlorophyceae</taxon>
        <taxon>CS clade</taxon>
        <taxon>Chlamydomonadales</taxon>
        <taxon>Volvocaceae</taxon>
        <taxon>Volvox</taxon>
    </lineage>
</organism>
<feature type="region of interest" description="Disordered" evidence="1">
    <location>
        <begin position="486"/>
        <end position="548"/>
    </location>
</feature>
<feature type="compositionally biased region" description="Acidic residues" evidence="1">
    <location>
        <begin position="449"/>
        <end position="458"/>
    </location>
</feature>
<dbReference type="Proteomes" id="UP000747399">
    <property type="component" value="Unassembled WGS sequence"/>
</dbReference>
<keyword evidence="3" id="KW-1185">Reference proteome</keyword>